<keyword evidence="2 4" id="KW-0238">DNA-binding</keyword>
<dbReference type="GO" id="GO:0003700">
    <property type="term" value="F:DNA-binding transcription factor activity"/>
    <property type="evidence" value="ECO:0007669"/>
    <property type="project" value="TreeGrafter"/>
</dbReference>
<sequence length="213" mass="23423">MAKRAYGHDDKQERREVILNAAADLFGDGVGELPSAAAIAKGAGLAKGTLYLYFSTKETIFSALLLKGWGRVAALTEEIFASSLAPAAKVDTFLSTYVSYLDQHRDLLRLDAQRSALERNLEMDTLIASKKEFVEQLIRAGGLIEASLDLQSGQGVQLLLRTHALTCGLWQSFNPDTKIPASPEFALLQLDFTEELSQALAEYWRGALMVQRE</sequence>
<dbReference type="PANTHER" id="PTHR30055:SF234">
    <property type="entry name" value="HTH-TYPE TRANSCRIPTIONAL REGULATOR BETI"/>
    <property type="match status" value="1"/>
</dbReference>
<keyword evidence="1" id="KW-0805">Transcription regulation</keyword>
<gene>
    <name evidence="6" type="ORF">E4656_15115</name>
</gene>
<dbReference type="InterPro" id="IPR041483">
    <property type="entry name" value="TetR_C_34"/>
</dbReference>
<dbReference type="Pfam" id="PF17929">
    <property type="entry name" value="TetR_C_34"/>
    <property type="match status" value="1"/>
</dbReference>
<name>A0A4Z0W7W7_9GAMM</name>
<evidence type="ECO:0000313" key="7">
    <source>
        <dbReference type="Proteomes" id="UP000297475"/>
    </source>
</evidence>
<protein>
    <submittedName>
        <fullName evidence="6">TetR/AcrR family transcriptional regulator</fullName>
    </submittedName>
</protein>
<dbReference type="Pfam" id="PF00440">
    <property type="entry name" value="TetR_N"/>
    <property type="match status" value="1"/>
</dbReference>
<accession>A0A4Z0W7W7</accession>
<keyword evidence="3" id="KW-0804">Transcription</keyword>
<comment type="caution">
    <text evidence="6">The sequence shown here is derived from an EMBL/GenBank/DDBJ whole genome shotgun (WGS) entry which is preliminary data.</text>
</comment>
<proteinExistence type="predicted"/>
<dbReference type="PANTHER" id="PTHR30055">
    <property type="entry name" value="HTH-TYPE TRANSCRIPTIONAL REGULATOR RUTR"/>
    <property type="match status" value="1"/>
</dbReference>
<dbReference type="Proteomes" id="UP000297475">
    <property type="component" value="Unassembled WGS sequence"/>
</dbReference>
<dbReference type="AlphaFoldDB" id="A0A4Z0W7W7"/>
<evidence type="ECO:0000259" key="5">
    <source>
        <dbReference type="PROSITE" id="PS50977"/>
    </source>
</evidence>
<dbReference type="Gene3D" id="1.10.357.10">
    <property type="entry name" value="Tetracycline Repressor, domain 2"/>
    <property type="match status" value="1"/>
</dbReference>
<evidence type="ECO:0000256" key="2">
    <source>
        <dbReference type="ARBA" id="ARBA00023125"/>
    </source>
</evidence>
<keyword evidence="7" id="KW-1185">Reference proteome</keyword>
<feature type="DNA-binding region" description="H-T-H motif" evidence="4">
    <location>
        <begin position="35"/>
        <end position="54"/>
    </location>
</feature>
<evidence type="ECO:0000256" key="3">
    <source>
        <dbReference type="ARBA" id="ARBA00023163"/>
    </source>
</evidence>
<feature type="domain" description="HTH tetR-type" evidence="5">
    <location>
        <begin position="12"/>
        <end position="72"/>
    </location>
</feature>
<dbReference type="RefSeq" id="WP_135484130.1">
    <property type="nucleotide sequence ID" value="NZ_SRMF01000007.1"/>
</dbReference>
<dbReference type="EMBL" id="SRMF01000007">
    <property type="protein sequence ID" value="TGG91719.1"/>
    <property type="molecule type" value="Genomic_DNA"/>
</dbReference>
<dbReference type="InterPro" id="IPR001647">
    <property type="entry name" value="HTH_TetR"/>
</dbReference>
<dbReference type="InterPro" id="IPR050109">
    <property type="entry name" value="HTH-type_TetR-like_transc_reg"/>
</dbReference>
<organism evidence="6 7">
    <name type="scientific">Natronospirillum operosum</name>
    <dbReference type="NCBI Taxonomy" id="2759953"/>
    <lineage>
        <taxon>Bacteria</taxon>
        <taxon>Pseudomonadati</taxon>
        <taxon>Pseudomonadota</taxon>
        <taxon>Gammaproteobacteria</taxon>
        <taxon>Oceanospirillales</taxon>
        <taxon>Natronospirillaceae</taxon>
        <taxon>Natronospirillum</taxon>
    </lineage>
</organism>
<evidence type="ECO:0000313" key="6">
    <source>
        <dbReference type="EMBL" id="TGG91719.1"/>
    </source>
</evidence>
<dbReference type="PRINTS" id="PR00455">
    <property type="entry name" value="HTHTETR"/>
</dbReference>
<dbReference type="OrthoDB" id="8535430at2"/>
<dbReference type="SUPFAM" id="SSF46689">
    <property type="entry name" value="Homeodomain-like"/>
    <property type="match status" value="1"/>
</dbReference>
<dbReference type="InterPro" id="IPR009057">
    <property type="entry name" value="Homeodomain-like_sf"/>
</dbReference>
<evidence type="ECO:0000256" key="1">
    <source>
        <dbReference type="ARBA" id="ARBA00023015"/>
    </source>
</evidence>
<dbReference type="GO" id="GO:0000976">
    <property type="term" value="F:transcription cis-regulatory region binding"/>
    <property type="evidence" value="ECO:0007669"/>
    <property type="project" value="TreeGrafter"/>
</dbReference>
<evidence type="ECO:0000256" key="4">
    <source>
        <dbReference type="PROSITE-ProRule" id="PRU00335"/>
    </source>
</evidence>
<reference evidence="6 7" key="1">
    <citation type="submission" date="2019-04" db="EMBL/GenBank/DDBJ databases">
        <title>Natronospirillum operosus gen. nov., sp. nov., a haloalkaliphilic satellite isolated from decaying biomass of laboratory culture of cyanobacterium Geitlerinema sp. and proposal of Natronospirillaceae fam. nov. and Saccharospirillaceae fam. nov.</title>
        <authorList>
            <person name="Kevbrin V."/>
            <person name="Boltyanskaya Y."/>
            <person name="Koziaeva V."/>
            <person name="Grouzdev D.S."/>
            <person name="Park M."/>
            <person name="Cho J."/>
        </authorList>
    </citation>
    <scope>NUCLEOTIDE SEQUENCE [LARGE SCALE GENOMIC DNA]</scope>
    <source>
        <strain evidence="6 7">G-116</strain>
    </source>
</reference>
<dbReference type="PROSITE" id="PS50977">
    <property type="entry name" value="HTH_TETR_2"/>
    <property type="match status" value="1"/>
</dbReference>